<sequence length="90" mass="8953">MASSVYMNVTKSAPVSAYLLEEVTPIARPPMNVVGPAGPAGSGAIAHLPFSLGLLASSPLAIQLPATTIAVPAARASEPSTVEVGAPCSR</sequence>
<gene>
    <name evidence="1" type="ORF">Nocox_26750</name>
</gene>
<dbReference type="Proteomes" id="UP000824681">
    <property type="component" value="Chromosome"/>
</dbReference>
<evidence type="ECO:0000313" key="2">
    <source>
        <dbReference type="Proteomes" id="UP000824681"/>
    </source>
</evidence>
<reference evidence="1 2" key="1">
    <citation type="journal article" date="2021" name="ACS Chem. Biol.">
        <title>Genomic-Led Discovery of a Novel Glycopeptide Antibiotic by Nonomuraea coxensis DSM 45129.</title>
        <authorList>
            <person name="Yushchuk O."/>
            <person name="Vior N.M."/>
            <person name="Andreo-Vidal A."/>
            <person name="Berini F."/>
            <person name="Ruckert C."/>
            <person name="Busche T."/>
            <person name="Binda E."/>
            <person name="Kalinowski J."/>
            <person name="Truman A.W."/>
            <person name="Marinelli F."/>
        </authorList>
    </citation>
    <scope>NUCLEOTIDE SEQUENCE [LARGE SCALE GENOMIC DNA]</scope>
    <source>
        <strain evidence="1 2">DSM 45129</strain>
    </source>
</reference>
<evidence type="ECO:0000313" key="1">
    <source>
        <dbReference type="EMBL" id="QYC42949.1"/>
    </source>
</evidence>
<accession>A0ABX8U5J3</accession>
<protein>
    <submittedName>
        <fullName evidence="1">Uncharacterized protein</fullName>
    </submittedName>
</protein>
<name>A0ABX8U5J3_9ACTN</name>
<keyword evidence="2" id="KW-1185">Reference proteome</keyword>
<proteinExistence type="predicted"/>
<dbReference type="EMBL" id="CP068985">
    <property type="protein sequence ID" value="QYC42949.1"/>
    <property type="molecule type" value="Genomic_DNA"/>
</dbReference>
<organism evidence="1 2">
    <name type="scientific">Nonomuraea coxensis DSM 45129</name>
    <dbReference type="NCBI Taxonomy" id="1122611"/>
    <lineage>
        <taxon>Bacteria</taxon>
        <taxon>Bacillati</taxon>
        <taxon>Actinomycetota</taxon>
        <taxon>Actinomycetes</taxon>
        <taxon>Streptosporangiales</taxon>
        <taxon>Streptosporangiaceae</taxon>
        <taxon>Nonomuraea</taxon>
    </lineage>
</organism>